<evidence type="ECO:0000313" key="3">
    <source>
        <dbReference type="EMBL" id="TMV08474.1"/>
    </source>
</evidence>
<evidence type="ECO:0000256" key="1">
    <source>
        <dbReference type="ARBA" id="ARBA00007847"/>
    </source>
</evidence>
<proteinExistence type="inferred from homology"/>
<organism evidence="3 4">
    <name type="scientific">Ruegeria sediminis</name>
    <dbReference type="NCBI Taxonomy" id="2583820"/>
    <lineage>
        <taxon>Bacteria</taxon>
        <taxon>Pseudomonadati</taxon>
        <taxon>Pseudomonadota</taxon>
        <taxon>Alphaproteobacteria</taxon>
        <taxon>Rhodobacterales</taxon>
        <taxon>Roseobacteraceae</taxon>
        <taxon>Ruegeria</taxon>
    </lineage>
</organism>
<name>A0ABY2X0U4_9RHOB</name>
<gene>
    <name evidence="3" type="ORF">FGK63_04885</name>
</gene>
<dbReference type="SUPFAM" id="SSF53681">
    <property type="entry name" value="Aspartate/glutamate racemase"/>
    <property type="match status" value="2"/>
</dbReference>
<evidence type="ECO:0000313" key="4">
    <source>
        <dbReference type="Proteomes" id="UP001193035"/>
    </source>
</evidence>
<dbReference type="PANTHER" id="PTHR21198:SF7">
    <property type="entry name" value="ASPARTATE-GLUTAMATE RACEMASE FAMILY"/>
    <property type="match status" value="1"/>
</dbReference>
<dbReference type="RefSeq" id="WP_138840505.1">
    <property type="nucleotide sequence ID" value="NZ_VCPD01000002.1"/>
</dbReference>
<keyword evidence="4" id="KW-1185">Reference proteome</keyword>
<dbReference type="InterPro" id="IPR001920">
    <property type="entry name" value="Asp/Glu_race"/>
</dbReference>
<dbReference type="InterPro" id="IPR015942">
    <property type="entry name" value="Asp/Glu/hydantoin_racemase"/>
</dbReference>
<accession>A0ABY2X0U4</accession>
<dbReference type="Pfam" id="PF01177">
    <property type="entry name" value="Asp_Glu_race"/>
    <property type="match status" value="1"/>
</dbReference>
<evidence type="ECO:0000256" key="2">
    <source>
        <dbReference type="ARBA" id="ARBA00023235"/>
    </source>
</evidence>
<protein>
    <submittedName>
        <fullName evidence="3">Aspartate/glutamate racemase family protein</fullName>
    </submittedName>
</protein>
<dbReference type="InterPro" id="IPR004380">
    <property type="entry name" value="Asp_race"/>
</dbReference>
<reference evidence="3 4" key="1">
    <citation type="submission" date="2019-05" db="EMBL/GenBank/DDBJ databases">
        <title>Ruegeria sp. nov., isolated from tidal flat.</title>
        <authorList>
            <person name="Kim W."/>
        </authorList>
    </citation>
    <scope>NUCLEOTIDE SEQUENCE [LARGE SCALE GENOMIC DNA]</scope>
    <source>
        <strain evidence="3 4">CAU 1488</strain>
    </source>
</reference>
<dbReference type="Gene3D" id="3.40.50.1860">
    <property type="match status" value="2"/>
</dbReference>
<dbReference type="PANTHER" id="PTHR21198">
    <property type="entry name" value="GLUTAMATE RACEMASE"/>
    <property type="match status" value="1"/>
</dbReference>
<dbReference type="NCBIfam" id="TIGR00035">
    <property type="entry name" value="asp_race"/>
    <property type="match status" value="1"/>
</dbReference>
<dbReference type="EMBL" id="VCPD01000002">
    <property type="protein sequence ID" value="TMV08474.1"/>
    <property type="molecule type" value="Genomic_DNA"/>
</dbReference>
<comment type="similarity">
    <text evidence="1">Belongs to the aspartate/glutamate racemases family.</text>
</comment>
<keyword evidence="2" id="KW-0413">Isomerase</keyword>
<comment type="caution">
    <text evidence="3">The sequence shown here is derived from an EMBL/GenBank/DDBJ whole genome shotgun (WGS) entry which is preliminary data.</text>
</comment>
<sequence length="259" mass="26992">MASEPAHHGPSKQAAAAELAVRPLRRIGILGGMGPEATILLQRKLIVAVDAADDADHIPLIIDMNTQVPSRIAHLITGDGADPGPTLADMARRLENAGAEALAMPCNTAHHYAAAIADAVSIPFLDMVELSADLAARTLGAGGSVGMLASPAVRKVGLFEKALERRGLSTLWPANDHALLEAIRTIKAKGTHPDAKAALRHASDELASGGASFQLIACSEFSLIADCVCPNARATDTLDVLVAAIRDFSFSANCKETEE</sequence>
<dbReference type="Proteomes" id="UP001193035">
    <property type="component" value="Unassembled WGS sequence"/>
</dbReference>